<dbReference type="STRING" id="303518.ENSPNYP00000010062"/>
<dbReference type="Proteomes" id="UP000695023">
    <property type="component" value="Unplaced"/>
</dbReference>
<keyword evidence="1 3" id="KW-0728">SH3 domain</keyword>
<dbReference type="SUPFAM" id="SSF50729">
    <property type="entry name" value="PH domain-like"/>
    <property type="match status" value="1"/>
</dbReference>
<evidence type="ECO:0000313" key="9">
    <source>
        <dbReference type="Proteomes" id="UP000695023"/>
    </source>
</evidence>
<dbReference type="SMART" id="SM00325">
    <property type="entry name" value="RhoGEF"/>
    <property type="match status" value="1"/>
</dbReference>
<evidence type="ECO:0000256" key="1">
    <source>
        <dbReference type="ARBA" id="ARBA00022443"/>
    </source>
</evidence>
<dbReference type="RefSeq" id="XP_005742239.1">
    <property type="nucleotide sequence ID" value="XM_005742182.1"/>
</dbReference>
<dbReference type="PROSITE" id="PS50010">
    <property type="entry name" value="DH_2"/>
    <property type="match status" value="1"/>
</dbReference>
<dbReference type="InterPro" id="IPR000219">
    <property type="entry name" value="DH_dom"/>
</dbReference>
<dbReference type="InterPro" id="IPR035899">
    <property type="entry name" value="DBL_dom_sf"/>
</dbReference>
<name>A0A3B4FHT5_9CICH</name>
<reference evidence="10" key="2">
    <citation type="submission" date="2025-04" db="UniProtKB">
        <authorList>
            <consortium name="RefSeq"/>
        </authorList>
    </citation>
    <scope>IDENTIFICATION</scope>
</reference>
<reference evidence="8" key="1">
    <citation type="submission" date="2023-09" db="UniProtKB">
        <authorList>
            <consortium name="Ensembl"/>
        </authorList>
    </citation>
    <scope>IDENTIFICATION</scope>
</reference>
<dbReference type="Pfam" id="PF00621">
    <property type="entry name" value="RhoGEF"/>
    <property type="match status" value="1"/>
</dbReference>
<evidence type="ECO:0000256" key="4">
    <source>
        <dbReference type="SAM" id="MobiDB-lite"/>
    </source>
</evidence>
<dbReference type="GeneID" id="102198354"/>
<dbReference type="InterPro" id="IPR035797">
    <property type="entry name" value="ARHGEF16/ARHGEF26_SH3"/>
</dbReference>
<evidence type="ECO:0000313" key="8">
    <source>
        <dbReference type="Ensembl" id="ENSPNYP00000010062.1"/>
    </source>
</evidence>
<dbReference type="InterPro" id="IPR047270">
    <property type="entry name" value="PH_ephexin"/>
</dbReference>
<dbReference type="OrthoDB" id="27593at2759"/>
<evidence type="ECO:0000259" key="6">
    <source>
        <dbReference type="PROSITE" id="PS50003"/>
    </source>
</evidence>
<dbReference type="InterPro" id="IPR011993">
    <property type="entry name" value="PH-like_dom_sf"/>
</dbReference>
<evidence type="ECO:0000256" key="3">
    <source>
        <dbReference type="PROSITE-ProRule" id="PRU00192"/>
    </source>
</evidence>
<dbReference type="Gene3D" id="1.20.900.10">
    <property type="entry name" value="Dbl homology (DH) domain"/>
    <property type="match status" value="1"/>
</dbReference>
<sequence>MDYGNDVDLSNNNIMPLWKLRTDNSKRPQDSSNPKLRPHSCHINGVMKTNFTEEDNKCSFTLSQPAERLVVTPQCVDNNTAVLKHVLHKPSKKNRVVRSISISHFSNGRLLSKFRSEDSKSASLDNRVYNRNSDGVKASNGEMIWPEKHLWDSQTCMSCPLSQSSQKGQIAFQKNSPSTENTPLNGSSPVFSPDTPNNNYNQPELSSLSSTCSSSPPTHRMLTPSYSSTSSIPSLNSLTSSDPPTPRSPSPEDRGQALLSQSQSSSPISPQDTRHTSSSSSMSSTSPSPSLSPSICPYNGIVLSTHSAAALKMGTQQLIPKGLASDIRQSKAPSPGTQAQGSAGLLGWDHSKRSLKALSMVETGSYFSTGGHNEGEDGESESPGALRRGLRSTSYRRAVVSGVDSEVSTADPKGHRLSQPVIRGLGRDKLDSLVSPTSPGSISLPSVATNKPDSPMTPKDVSTKNSKPSLGTEKTKSNGKNKSPDKKKVLTSQLTFDSEEEELYQNYKENALHNDSDEDPDSREPKPDNNIVVQYRPIRTSWSQLSVVKKSGLCEQISQEERKRQEAIFEVISSEHSYLHSLEILIRMFKDSPELRETMTKTEHHHLFSNITDVCEASKKFFKELEKKHEQNIVIDDITDIVCKHSQSSFDPYITYCSNEVYQQRTLQRLVSKNPTFKEVLTRIEGHPDCRNLPMISFLILPMQRITRLPLLMDTICQKTAKDSPQYEACKKALQAVSKVVRKCNEGARTMERTEMMYTINSQLEFKIKPFPLVSSSRWMVKRGELTAFVDNNIFYKRTSRQQVYFFLFNDVLIVTRKKSEDSYTVIDYALRNQISVDFCQPSDFNRSPIRSTTSMLSSRQAGANHLFRLSFPSNCSGDKVTMIVGTELLNERARWISALNNNDNNKKTQDRTNLMQVEMIRTYTARQPDELSLQVADVVLVWQTVEDGWYEGERLRDGERGWFLSECAEPITCQATIERNMQRMDRLQGLETNV</sequence>
<feature type="domain" description="SH3" evidence="5">
    <location>
        <begin position="913"/>
        <end position="974"/>
    </location>
</feature>
<evidence type="ECO:0000256" key="2">
    <source>
        <dbReference type="ARBA" id="ARBA00022658"/>
    </source>
</evidence>
<dbReference type="InterPro" id="IPR001849">
    <property type="entry name" value="PH_domain"/>
</dbReference>
<feature type="domain" description="DH" evidence="7">
    <location>
        <begin position="563"/>
        <end position="747"/>
    </location>
</feature>
<keyword evidence="9" id="KW-1185">Reference proteome</keyword>
<feature type="region of interest" description="Disordered" evidence="4">
    <location>
        <begin position="167"/>
        <end position="293"/>
    </location>
</feature>
<keyword evidence="2" id="KW-0344">Guanine-nucleotide releasing factor</keyword>
<dbReference type="Ensembl" id="ENSPNYT00000010312.1">
    <property type="protein sequence ID" value="ENSPNYP00000010062.1"/>
    <property type="gene ID" value="ENSPNYG00000007652.1"/>
</dbReference>
<protein>
    <submittedName>
        <fullName evidence="8 10">Rho guanine nucleotide exchange factor 26</fullName>
    </submittedName>
</protein>
<dbReference type="Gene3D" id="2.30.29.30">
    <property type="entry name" value="Pleckstrin-homology domain (PH domain)/Phosphotyrosine-binding domain (PTB)"/>
    <property type="match status" value="1"/>
</dbReference>
<proteinExistence type="predicted"/>
<evidence type="ECO:0000259" key="5">
    <source>
        <dbReference type="PROSITE" id="PS50002"/>
    </source>
</evidence>
<dbReference type="Pfam" id="PF00018">
    <property type="entry name" value="SH3_1"/>
    <property type="match status" value="1"/>
</dbReference>
<dbReference type="InterPro" id="IPR036028">
    <property type="entry name" value="SH3-like_dom_sf"/>
</dbReference>
<dbReference type="SUPFAM" id="SSF50044">
    <property type="entry name" value="SH3-domain"/>
    <property type="match status" value="1"/>
</dbReference>
<dbReference type="AlphaFoldDB" id="A0A3B4FHT5"/>
<dbReference type="CDD" id="cd00160">
    <property type="entry name" value="RhoGEF"/>
    <property type="match status" value="1"/>
</dbReference>
<dbReference type="GO" id="GO:0005085">
    <property type="term" value="F:guanyl-nucleotide exchange factor activity"/>
    <property type="evidence" value="ECO:0007669"/>
    <property type="project" value="UniProtKB-KW"/>
</dbReference>
<dbReference type="GeneTree" id="ENSGT01030000234571"/>
<evidence type="ECO:0000259" key="7">
    <source>
        <dbReference type="PROSITE" id="PS50010"/>
    </source>
</evidence>
<dbReference type="PANTHER" id="PTHR12845">
    <property type="entry name" value="GUANINE NUCLEOTIDE EXCHANGE FACTOR"/>
    <property type="match status" value="1"/>
</dbReference>
<evidence type="ECO:0000313" key="10">
    <source>
        <dbReference type="RefSeq" id="XP_005742239.1"/>
    </source>
</evidence>
<dbReference type="PROSITE" id="PS50003">
    <property type="entry name" value="PH_DOMAIN"/>
    <property type="match status" value="1"/>
</dbReference>
<dbReference type="SMART" id="SM00233">
    <property type="entry name" value="PH"/>
    <property type="match status" value="1"/>
</dbReference>
<dbReference type="SMART" id="SM00326">
    <property type="entry name" value="SH3"/>
    <property type="match status" value="1"/>
</dbReference>
<dbReference type="SUPFAM" id="SSF48065">
    <property type="entry name" value="DBL homology domain (DH-domain)"/>
    <property type="match status" value="1"/>
</dbReference>
<dbReference type="FunFam" id="1.20.900.10:FF:000007">
    <property type="entry name" value="rho guanine nucleotide exchange factor 19"/>
    <property type="match status" value="1"/>
</dbReference>
<accession>A0A3B4FHT5</accession>
<feature type="compositionally biased region" description="Low complexity" evidence="4">
    <location>
        <begin position="260"/>
        <end position="293"/>
    </location>
</feature>
<dbReference type="Gene3D" id="2.30.30.40">
    <property type="entry name" value="SH3 Domains"/>
    <property type="match status" value="1"/>
</dbReference>
<dbReference type="InterPro" id="IPR001452">
    <property type="entry name" value="SH3_domain"/>
</dbReference>
<feature type="region of interest" description="Disordered" evidence="4">
    <location>
        <begin position="512"/>
        <end position="531"/>
    </location>
</feature>
<feature type="compositionally biased region" description="Polar residues" evidence="4">
    <location>
        <begin position="434"/>
        <end position="452"/>
    </location>
</feature>
<feature type="compositionally biased region" description="Low complexity" evidence="4">
    <location>
        <begin position="205"/>
        <end position="242"/>
    </location>
</feature>
<organism evidence="8">
    <name type="scientific">Pundamilia nyererei</name>
    <dbReference type="NCBI Taxonomy" id="303518"/>
    <lineage>
        <taxon>Eukaryota</taxon>
        <taxon>Metazoa</taxon>
        <taxon>Chordata</taxon>
        <taxon>Craniata</taxon>
        <taxon>Vertebrata</taxon>
        <taxon>Euteleostomi</taxon>
        <taxon>Actinopterygii</taxon>
        <taxon>Neopterygii</taxon>
        <taxon>Teleostei</taxon>
        <taxon>Neoteleostei</taxon>
        <taxon>Acanthomorphata</taxon>
        <taxon>Ovalentaria</taxon>
        <taxon>Cichlomorphae</taxon>
        <taxon>Cichliformes</taxon>
        <taxon>Cichlidae</taxon>
        <taxon>African cichlids</taxon>
        <taxon>Pseudocrenilabrinae</taxon>
        <taxon>Haplochromini</taxon>
        <taxon>Pundamilia</taxon>
    </lineage>
</organism>
<dbReference type="CDD" id="cd11938">
    <property type="entry name" value="SH3_ARHGEF16_26"/>
    <property type="match status" value="1"/>
</dbReference>
<dbReference type="InterPro" id="IPR047271">
    <property type="entry name" value="Ephexin-like"/>
</dbReference>
<feature type="domain" description="PH" evidence="6">
    <location>
        <begin position="779"/>
        <end position="905"/>
    </location>
</feature>
<dbReference type="CDD" id="cd01221">
    <property type="entry name" value="PH_ephexin"/>
    <property type="match status" value="1"/>
</dbReference>
<gene>
    <name evidence="8" type="primary">ARHGEF26</name>
    <name evidence="10" type="synonym">arhgef26</name>
</gene>
<feature type="compositionally biased region" description="Polar residues" evidence="4">
    <location>
        <begin position="167"/>
        <end position="204"/>
    </location>
</feature>
<dbReference type="PROSITE" id="PS50002">
    <property type="entry name" value="SH3"/>
    <property type="match status" value="1"/>
</dbReference>
<feature type="region of interest" description="Disordered" evidence="4">
    <location>
        <begin position="367"/>
        <end position="501"/>
    </location>
</feature>
<dbReference type="PANTHER" id="PTHR12845:SF4">
    <property type="entry name" value="RHO GUANINE NUCLEOTIDE EXCHANGE FACTOR 26"/>
    <property type="match status" value="1"/>
</dbReference>